<dbReference type="InterPro" id="IPR036397">
    <property type="entry name" value="RNaseH_sf"/>
</dbReference>
<gene>
    <name evidence="2" type="ORF">M513_13686</name>
</gene>
<keyword evidence="3" id="KW-1185">Reference proteome</keyword>
<dbReference type="InterPro" id="IPR041588">
    <property type="entry name" value="Integrase_H2C2"/>
</dbReference>
<dbReference type="AlphaFoldDB" id="A0A085LKE1"/>
<accession>A0A085LKE1</accession>
<dbReference type="EMBL" id="KL363496">
    <property type="protein sequence ID" value="KFD45437.1"/>
    <property type="molecule type" value="Genomic_DNA"/>
</dbReference>
<dbReference type="Pfam" id="PF17921">
    <property type="entry name" value="Integrase_H2C2"/>
    <property type="match status" value="1"/>
</dbReference>
<proteinExistence type="predicted"/>
<feature type="domain" description="Integrase zinc-binding" evidence="1">
    <location>
        <begin position="244"/>
        <end position="297"/>
    </location>
</feature>
<dbReference type="InterPro" id="IPR012337">
    <property type="entry name" value="RNaseH-like_sf"/>
</dbReference>
<dbReference type="Proteomes" id="UP000030764">
    <property type="component" value="Unassembled WGS sequence"/>
</dbReference>
<name>A0A085LKE1_9BILA</name>
<protein>
    <recommendedName>
        <fullName evidence="1">Integrase zinc-binding domain-containing protein</fullName>
    </recommendedName>
</protein>
<dbReference type="GO" id="GO:0003676">
    <property type="term" value="F:nucleic acid binding"/>
    <property type="evidence" value="ECO:0007669"/>
    <property type="project" value="InterPro"/>
</dbReference>
<dbReference type="PANTHER" id="PTHR47331">
    <property type="entry name" value="PHD-TYPE DOMAIN-CONTAINING PROTEIN"/>
    <property type="match status" value="1"/>
</dbReference>
<sequence length="436" mass="50366">MTLERELCLQIERVHYWTDSLTVLHWLIATGGRYSTFVANRVAEISENSKPSQWLYVPTRDNPADDCSRGFSPSKLSMDGRWFKGPTFLYQQQGYWPRRPQRPVNKDEVEELPIKWAGHIHQIRGPLNDLIQRQGNLHRTRRVIANIIRFIRNCRSPRHERKNGYFSVAEVNEAFIVCVNLTQRESYEVEISCLSSKKPLKVQSKILTLSPFLDEKGSLRTQGRLERAELPYEVKHPLILPSKHTLTNMVITEAHERLHHGSVELTLCEIRQRFWIPKCRQSVKGVIHGCSLCKRLRSKIYTPFMALLPTARLQPFQPPFSCVGIDYFGPVNDTIRRSQEKRHGCLFTCLSTRAVHIEIAFTLNTDSFLMAFRRFMDRRGTPSVVYSDNGTNLVAAEKELRKCLESGDQLKVHENVVRHGIQWHFSPPSAPHFGGV</sequence>
<evidence type="ECO:0000313" key="3">
    <source>
        <dbReference type="Proteomes" id="UP000030764"/>
    </source>
</evidence>
<evidence type="ECO:0000313" key="2">
    <source>
        <dbReference type="EMBL" id="KFD45437.1"/>
    </source>
</evidence>
<organism evidence="2 3">
    <name type="scientific">Trichuris suis</name>
    <name type="common">pig whipworm</name>
    <dbReference type="NCBI Taxonomy" id="68888"/>
    <lineage>
        <taxon>Eukaryota</taxon>
        <taxon>Metazoa</taxon>
        <taxon>Ecdysozoa</taxon>
        <taxon>Nematoda</taxon>
        <taxon>Enoplea</taxon>
        <taxon>Dorylaimia</taxon>
        <taxon>Trichinellida</taxon>
        <taxon>Trichuridae</taxon>
        <taxon>Trichuris</taxon>
    </lineage>
</organism>
<reference evidence="2 3" key="1">
    <citation type="journal article" date="2014" name="Nat. Genet.">
        <title>Genome and transcriptome of the porcine whipworm Trichuris suis.</title>
        <authorList>
            <person name="Jex A.R."/>
            <person name="Nejsum P."/>
            <person name="Schwarz E.M."/>
            <person name="Hu L."/>
            <person name="Young N.D."/>
            <person name="Hall R.S."/>
            <person name="Korhonen P.K."/>
            <person name="Liao S."/>
            <person name="Thamsborg S."/>
            <person name="Xia J."/>
            <person name="Xu P."/>
            <person name="Wang S."/>
            <person name="Scheerlinck J.P."/>
            <person name="Hofmann A."/>
            <person name="Sternberg P.W."/>
            <person name="Wang J."/>
            <person name="Gasser R.B."/>
        </authorList>
    </citation>
    <scope>NUCLEOTIDE SEQUENCE [LARGE SCALE GENOMIC DNA]</scope>
    <source>
        <strain evidence="2">DCEP-RM93M</strain>
    </source>
</reference>
<dbReference type="Gene3D" id="3.30.420.10">
    <property type="entry name" value="Ribonuclease H-like superfamily/Ribonuclease H"/>
    <property type="match status" value="1"/>
</dbReference>
<dbReference type="Gene3D" id="1.10.340.70">
    <property type="match status" value="1"/>
</dbReference>
<evidence type="ECO:0000259" key="1">
    <source>
        <dbReference type="Pfam" id="PF17921"/>
    </source>
</evidence>
<dbReference type="SUPFAM" id="SSF53098">
    <property type="entry name" value="Ribonuclease H-like"/>
    <property type="match status" value="1"/>
</dbReference>